<dbReference type="Proteomes" id="UP000467840">
    <property type="component" value="Chromosome 11"/>
</dbReference>
<sequence>MGAPGLSNVLRVPPPNGSNGSKIVFATISNGICDDMKAQIKLKLKCMSQGEALNLFWMKVGVDTRNSLTKVEYIAETLNAEICQGLPLAFVAIGQALTRNPDERKHALSIMQNYPSRLSGMDHIFHILEPGMNHIFHILEPRYKRLEDHMLKDCLMYISILSCVITKDELIKLWIG</sequence>
<accession>A0A6A6NCB1</accession>
<gene>
    <name evidence="1" type="ORF">GH714_033572</name>
</gene>
<dbReference type="Gene3D" id="1.10.8.430">
    <property type="entry name" value="Helical domain of apoptotic protease-activating factors"/>
    <property type="match status" value="1"/>
</dbReference>
<evidence type="ECO:0000313" key="2">
    <source>
        <dbReference type="Proteomes" id="UP000467840"/>
    </source>
</evidence>
<dbReference type="SUPFAM" id="SSF52540">
    <property type="entry name" value="P-loop containing nucleoside triphosphate hydrolases"/>
    <property type="match status" value="1"/>
</dbReference>
<dbReference type="InterPro" id="IPR044974">
    <property type="entry name" value="Disease_R_plants"/>
</dbReference>
<reference evidence="1 2" key="1">
    <citation type="journal article" date="2020" name="Mol. Plant">
        <title>The Chromosome-Based Rubber Tree Genome Provides New Insights into Spurge Genome Evolution and Rubber Biosynthesis.</title>
        <authorList>
            <person name="Liu J."/>
            <person name="Shi C."/>
            <person name="Shi C.C."/>
            <person name="Li W."/>
            <person name="Zhang Q.J."/>
            <person name="Zhang Y."/>
            <person name="Li K."/>
            <person name="Lu H.F."/>
            <person name="Shi C."/>
            <person name="Zhu S.T."/>
            <person name="Xiao Z.Y."/>
            <person name="Nan H."/>
            <person name="Yue Y."/>
            <person name="Zhu X.G."/>
            <person name="Wu Y."/>
            <person name="Hong X.N."/>
            <person name="Fan G.Y."/>
            <person name="Tong Y."/>
            <person name="Zhang D."/>
            <person name="Mao C.L."/>
            <person name="Liu Y.L."/>
            <person name="Hao S.J."/>
            <person name="Liu W.Q."/>
            <person name="Lv M.Q."/>
            <person name="Zhang H.B."/>
            <person name="Liu Y."/>
            <person name="Hu-Tang G.R."/>
            <person name="Wang J.P."/>
            <person name="Wang J.H."/>
            <person name="Sun Y.H."/>
            <person name="Ni S.B."/>
            <person name="Chen W.B."/>
            <person name="Zhang X.C."/>
            <person name="Jiao Y.N."/>
            <person name="Eichler E.E."/>
            <person name="Li G.H."/>
            <person name="Liu X."/>
            <person name="Gao L.Z."/>
        </authorList>
    </citation>
    <scope>NUCLEOTIDE SEQUENCE [LARGE SCALE GENOMIC DNA]</scope>
    <source>
        <strain evidence="2">cv. GT1</strain>
        <tissue evidence="1">Leaf</tissue>
    </source>
</reference>
<name>A0A6A6NCB1_HEVBR</name>
<proteinExistence type="predicted"/>
<dbReference type="InterPro" id="IPR042197">
    <property type="entry name" value="Apaf_helical"/>
</dbReference>
<dbReference type="GO" id="GO:0098542">
    <property type="term" value="P:defense response to other organism"/>
    <property type="evidence" value="ECO:0007669"/>
    <property type="project" value="TreeGrafter"/>
</dbReference>
<dbReference type="PANTHER" id="PTHR23155:SF1044">
    <property type="entry name" value="DISEASE RESISTANCE PROTEIN RPS2"/>
    <property type="match status" value="1"/>
</dbReference>
<dbReference type="AlphaFoldDB" id="A0A6A6NCB1"/>
<dbReference type="EMBL" id="JAAGAX010000002">
    <property type="protein sequence ID" value="KAF2323127.1"/>
    <property type="molecule type" value="Genomic_DNA"/>
</dbReference>
<protein>
    <submittedName>
        <fullName evidence="1">Uncharacterized protein</fullName>
    </submittedName>
</protein>
<dbReference type="GO" id="GO:0043531">
    <property type="term" value="F:ADP binding"/>
    <property type="evidence" value="ECO:0007669"/>
    <property type="project" value="InterPro"/>
</dbReference>
<organism evidence="1 2">
    <name type="scientific">Hevea brasiliensis</name>
    <name type="common">Para rubber tree</name>
    <name type="synonym">Siphonia brasiliensis</name>
    <dbReference type="NCBI Taxonomy" id="3981"/>
    <lineage>
        <taxon>Eukaryota</taxon>
        <taxon>Viridiplantae</taxon>
        <taxon>Streptophyta</taxon>
        <taxon>Embryophyta</taxon>
        <taxon>Tracheophyta</taxon>
        <taxon>Spermatophyta</taxon>
        <taxon>Magnoliopsida</taxon>
        <taxon>eudicotyledons</taxon>
        <taxon>Gunneridae</taxon>
        <taxon>Pentapetalae</taxon>
        <taxon>rosids</taxon>
        <taxon>fabids</taxon>
        <taxon>Malpighiales</taxon>
        <taxon>Euphorbiaceae</taxon>
        <taxon>Crotonoideae</taxon>
        <taxon>Micrandreae</taxon>
        <taxon>Hevea</taxon>
    </lineage>
</organism>
<comment type="caution">
    <text evidence="1">The sequence shown here is derived from an EMBL/GenBank/DDBJ whole genome shotgun (WGS) entry which is preliminary data.</text>
</comment>
<dbReference type="InterPro" id="IPR027417">
    <property type="entry name" value="P-loop_NTPase"/>
</dbReference>
<keyword evidence="2" id="KW-1185">Reference proteome</keyword>
<evidence type="ECO:0000313" key="1">
    <source>
        <dbReference type="EMBL" id="KAF2323127.1"/>
    </source>
</evidence>
<dbReference type="PANTHER" id="PTHR23155">
    <property type="entry name" value="DISEASE RESISTANCE PROTEIN RP"/>
    <property type="match status" value="1"/>
</dbReference>